<organism evidence="2 3">
    <name type="scientific">Winogradskya humida</name>
    <dbReference type="NCBI Taxonomy" id="113566"/>
    <lineage>
        <taxon>Bacteria</taxon>
        <taxon>Bacillati</taxon>
        <taxon>Actinomycetota</taxon>
        <taxon>Actinomycetes</taxon>
        <taxon>Micromonosporales</taxon>
        <taxon>Micromonosporaceae</taxon>
        <taxon>Winogradskya</taxon>
    </lineage>
</organism>
<evidence type="ECO:0000313" key="2">
    <source>
        <dbReference type="EMBL" id="GIE26514.1"/>
    </source>
</evidence>
<comment type="caution">
    <text evidence="2">The sequence shown here is derived from an EMBL/GenBank/DDBJ whole genome shotgun (WGS) entry which is preliminary data.</text>
</comment>
<gene>
    <name evidence="2" type="ORF">Ahu01nite_096160</name>
</gene>
<evidence type="ECO:0008006" key="4">
    <source>
        <dbReference type="Google" id="ProtNLM"/>
    </source>
</evidence>
<sequence length="140" mass="14805">MTSDAAESCGIAGFGATSCPWTRTCRPATNCKRIKGGDPVAQRSLGFLVQVEDPGRAMSLYRSAAEGGDAIAAFNVGMMLGKSPAAVPWLRQAAEAGVTEAYPVRGDRLSEQDLDDEALRWSSPPDNGSRGCRRISRAQA</sequence>
<dbReference type="SUPFAM" id="SSF81901">
    <property type="entry name" value="HCP-like"/>
    <property type="match status" value="1"/>
</dbReference>
<evidence type="ECO:0000256" key="1">
    <source>
        <dbReference type="SAM" id="MobiDB-lite"/>
    </source>
</evidence>
<dbReference type="Gene3D" id="1.25.40.10">
    <property type="entry name" value="Tetratricopeptide repeat domain"/>
    <property type="match status" value="1"/>
</dbReference>
<dbReference type="InterPro" id="IPR011990">
    <property type="entry name" value="TPR-like_helical_dom_sf"/>
</dbReference>
<dbReference type="EMBL" id="BOMN01000145">
    <property type="protein sequence ID" value="GIE26514.1"/>
    <property type="molecule type" value="Genomic_DNA"/>
</dbReference>
<reference evidence="2 3" key="1">
    <citation type="submission" date="2021-01" db="EMBL/GenBank/DDBJ databases">
        <title>Whole genome shotgun sequence of Actinoplanes humidus NBRC 14915.</title>
        <authorList>
            <person name="Komaki H."/>
            <person name="Tamura T."/>
        </authorList>
    </citation>
    <scope>NUCLEOTIDE SEQUENCE [LARGE SCALE GENOMIC DNA]</scope>
    <source>
        <strain evidence="2 3">NBRC 14915</strain>
    </source>
</reference>
<keyword evidence="3" id="KW-1185">Reference proteome</keyword>
<feature type="compositionally biased region" description="Basic residues" evidence="1">
    <location>
        <begin position="131"/>
        <end position="140"/>
    </location>
</feature>
<protein>
    <recommendedName>
        <fullName evidence="4">Sel1 repeat-containing protein</fullName>
    </recommendedName>
</protein>
<name>A0ABQ4A722_9ACTN</name>
<proteinExistence type="predicted"/>
<feature type="region of interest" description="Disordered" evidence="1">
    <location>
        <begin position="113"/>
        <end position="140"/>
    </location>
</feature>
<accession>A0ABQ4A722</accession>
<dbReference type="Proteomes" id="UP000603200">
    <property type="component" value="Unassembled WGS sequence"/>
</dbReference>
<evidence type="ECO:0000313" key="3">
    <source>
        <dbReference type="Proteomes" id="UP000603200"/>
    </source>
</evidence>